<dbReference type="InterPro" id="IPR051086">
    <property type="entry name" value="RNase_D-like"/>
</dbReference>
<evidence type="ECO:0000313" key="2">
    <source>
        <dbReference type="EMBL" id="QNV37040.1"/>
    </source>
</evidence>
<gene>
    <name evidence="2" type="ORF">IDM49_07180</name>
</gene>
<dbReference type="PANTHER" id="PTHR47649:SF1">
    <property type="entry name" value="RIBONUCLEASE D"/>
    <property type="match status" value="1"/>
</dbReference>
<dbReference type="GO" id="GO:0003676">
    <property type="term" value="F:nucleic acid binding"/>
    <property type="evidence" value="ECO:0007669"/>
    <property type="project" value="InterPro"/>
</dbReference>
<dbReference type="InterPro" id="IPR036397">
    <property type="entry name" value="RNaseH_sf"/>
</dbReference>
<evidence type="ECO:0000259" key="1">
    <source>
        <dbReference type="PROSITE" id="PS50967"/>
    </source>
</evidence>
<proteinExistence type="predicted"/>
<dbReference type="CDD" id="cd06142">
    <property type="entry name" value="RNaseD_exo"/>
    <property type="match status" value="1"/>
</dbReference>
<dbReference type="SUPFAM" id="SSF47819">
    <property type="entry name" value="HRDC-like"/>
    <property type="match status" value="1"/>
</dbReference>
<accession>A0A7H2BBJ4</accession>
<keyword evidence="3" id="KW-1185">Reference proteome</keyword>
<dbReference type="InterPro" id="IPR044876">
    <property type="entry name" value="HRDC_dom_sf"/>
</dbReference>
<dbReference type="GO" id="GO:0000166">
    <property type="term" value="F:nucleotide binding"/>
    <property type="evidence" value="ECO:0007669"/>
    <property type="project" value="InterPro"/>
</dbReference>
<dbReference type="KEGG" id="rter:IDM49_07180"/>
<feature type="domain" description="HRDC" evidence="1">
    <location>
        <begin position="271"/>
        <end position="351"/>
    </location>
</feature>
<dbReference type="Pfam" id="PF18305">
    <property type="entry name" value="DNA_pol_A_exoN"/>
    <property type="match status" value="1"/>
</dbReference>
<dbReference type="PANTHER" id="PTHR47649">
    <property type="entry name" value="RIBONUCLEASE D"/>
    <property type="match status" value="1"/>
</dbReference>
<evidence type="ECO:0000313" key="3">
    <source>
        <dbReference type="Proteomes" id="UP000516404"/>
    </source>
</evidence>
<dbReference type="GO" id="GO:0006139">
    <property type="term" value="P:nucleobase-containing compound metabolic process"/>
    <property type="evidence" value="ECO:0007669"/>
    <property type="project" value="InterPro"/>
</dbReference>
<dbReference type="InterPro" id="IPR041605">
    <property type="entry name" value="Exo_C"/>
</dbReference>
<dbReference type="InterPro" id="IPR012337">
    <property type="entry name" value="RNaseH-like_sf"/>
</dbReference>
<dbReference type="SMART" id="SM00474">
    <property type="entry name" value="35EXOc"/>
    <property type="match status" value="1"/>
</dbReference>
<dbReference type="AlphaFoldDB" id="A0A7H2BBJ4"/>
<dbReference type="Gene3D" id="3.30.420.10">
    <property type="entry name" value="Ribonuclease H-like superfamily/Ribonuclease H"/>
    <property type="match status" value="1"/>
</dbReference>
<dbReference type="SUPFAM" id="SSF53098">
    <property type="entry name" value="Ribonuclease H-like"/>
    <property type="match status" value="1"/>
</dbReference>
<dbReference type="InterPro" id="IPR002121">
    <property type="entry name" value="HRDC_dom"/>
</dbReference>
<organism evidence="2 3">
    <name type="scientific">Rothia terrae</name>
    <dbReference type="NCBI Taxonomy" id="396015"/>
    <lineage>
        <taxon>Bacteria</taxon>
        <taxon>Bacillati</taxon>
        <taxon>Actinomycetota</taxon>
        <taxon>Actinomycetes</taxon>
        <taxon>Micrococcales</taxon>
        <taxon>Micrococcaceae</taxon>
        <taxon>Rothia</taxon>
    </lineage>
</organism>
<dbReference type="Gene3D" id="1.10.150.80">
    <property type="entry name" value="HRDC domain"/>
    <property type="match status" value="2"/>
</dbReference>
<dbReference type="InterPro" id="IPR002562">
    <property type="entry name" value="3'-5'_exonuclease_dom"/>
</dbReference>
<dbReference type="GO" id="GO:0008408">
    <property type="term" value="F:3'-5' exonuclease activity"/>
    <property type="evidence" value="ECO:0007669"/>
    <property type="project" value="InterPro"/>
</dbReference>
<dbReference type="Pfam" id="PF01612">
    <property type="entry name" value="DNA_pol_A_exo1"/>
    <property type="match status" value="1"/>
</dbReference>
<sequence length="450" mass="49519">MFVCAFISKCTRVGAREKVLRVTAHGTSPAETPRDTVGTQSADFGLPAHLAIPELVPLNEPFEGLPSIITTEGGLKRAAQKISAAHGPAAIDTERASGIRYGQRAFLVQIKRGDTGIILIDPECFDDLSIINSALAGVEWVLHASTQDLPALVELGMRPDFLFDTELAARLAGLERVGLGPVVEQLLGYKLAKEHSAADWSKRPLPAEWLNYAALDVEILVDLRDALEDLLESQNKLEYARQEFAYIVANPTREPKKDPWRKTKGIQTLRNRRQLTALRNLWTERDHLARAKDVAPKRLLPDASLIQAASSMPRSVPAILQVPGFQTRALKREAPRWVRAISAARNEEHPVPYTTPAEGPPPLKAWENKRPQSAALIGPCREAVNALGAEMNIPAENLMVPDTLRKLCWEPPAEADAETIADALRQLGARQWQIEAVVPVIIPIFEDILG</sequence>
<dbReference type="Pfam" id="PF00570">
    <property type="entry name" value="HRDC"/>
    <property type="match status" value="1"/>
</dbReference>
<protein>
    <submittedName>
        <fullName evidence="2">Ribonuclease D</fullName>
    </submittedName>
</protein>
<dbReference type="SMART" id="SM00341">
    <property type="entry name" value="HRDC"/>
    <property type="match status" value="1"/>
</dbReference>
<dbReference type="PROSITE" id="PS50967">
    <property type="entry name" value="HRDC"/>
    <property type="match status" value="1"/>
</dbReference>
<name>A0A7H2BBJ4_9MICC</name>
<reference evidence="2 3" key="1">
    <citation type="submission" date="2020-09" db="EMBL/GenBank/DDBJ databases">
        <title>Investigation of environmental microbes.</title>
        <authorList>
            <person name="Ou Y."/>
            <person name="Kang Q."/>
        </authorList>
    </citation>
    <scope>NUCLEOTIDE SEQUENCE [LARGE SCALE GENOMIC DNA]</scope>
    <source>
        <strain evidence="2 3">KJZ-14</strain>
    </source>
</reference>
<dbReference type="EMBL" id="CP061539">
    <property type="protein sequence ID" value="QNV37040.1"/>
    <property type="molecule type" value="Genomic_DNA"/>
</dbReference>
<dbReference type="Proteomes" id="UP000516404">
    <property type="component" value="Chromosome"/>
</dbReference>
<dbReference type="InterPro" id="IPR010997">
    <property type="entry name" value="HRDC-like_sf"/>
</dbReference>